<dbReference type="InterPro" id="IPR052562">
    <property type="entry name" value="Ketohexokinase-related"/>
</dbReference>
<dbReference type="Proteomes" id="UP000594454">
    <property type="component" value="Chromosome 4"/>
</dbReference>
<dbReference type="EMBL" id="LR899012">
    <property type="protein sequence ID" value="CAD7087284.1"/>
    <property type="molecule type" value="Genomic_DNA"/>
</dbReference>
<keyword evidence="2" id="KW-0418">Kinase</keyword>
<dbReference type="Gene3D" id="3.40.1190.20">
    <property type="match status" value="1"/>
</dbReference>
<evidence type="ECO:0000256" key="1">
    <source>
        <dbReference type="ARBA" id="ARBA00022679"/>
    </source>
</evidence>
<evidence type="ECO:0000313" key="5">
    <source>
        <dbReference type="Proteomes" id="UP000594454"/>
    </source>
</evidence>
<sequence length="305" mass="34863">MSESEDDKLILCVGMCVLDIIHVCEQYPQEDTDKRCLRGHWQRGGNASNNCTVLRQLGSNCEFLGVISAAKSFQYINDDCRERGISNANCPQVEKNPPFSSVILNLETHSRTIIHCNDNFPILRYDDFKRVNLDKYKWIHFEGRNPDETTRMIERIIDYNRETKSSIKISMELEKMKEELLVLANAVDYVFLGKDISMHLGWKKAKEAVHQLRNRIDNKRCIIICTWGAEGCTILDEKDHFEHVPAYPPEKIVDTLGAGDTFCAAVIHFLSKGRTVRDSVELGNKVAGFKLSAFGYDHIGKFVEK</sequence>
<dbReference type="PANTHER" id="PTHR42774">
    <property type="entry name" value="PHOSPHOTRANSFERASE SYSTEM TRANSPORT PROTEIN"/>
    <property type="match status" value="1"/>
</dbReference>
<dbReference type="GO" id="GO:0006000">
    <property type="term" value="P:fructose metabolic process"/>
    <property type="evidence" value="ECO:0007669"/>
    <property type="project" value="InterPro"/>
</dbReference>
<keyword evidence="1" id="KW-0808">Transferase</keyword>
<dbReference type="InterPro" id="IPR034093">
    <property type="entry name" value="KHK"/>
</dbReference>
<dbReference type="Pfam" id="PF00294">
    <property type="entry name" value="PfkB"/>
    <property type="match status" value="1"/>
</dbReference>
<dbReference type="AlphaFoldDB" id="A0A7R8UUF9"/>
<dbReference type="InterPro" id="IPR002173">
    <property type="entry name" value="Carboh/pur_kinase_PfkB_CS"/>
</dbReference>
<proteinExistence type="predicted"/>
<feature type="domain" description="Carbohydrate kinase PfkB" evidence="3">
    <location>
        <begin position="8"/>
        <end position="295"/>
    </location>
</feature>
<dbReference type="OMA" id="CDYVVFS"/>
<dbReference type="InterPro" id="IPR011611">
    <property type="entry name" value="PfkB_dom"/>
</dbReference>
<dbReference type="OrthoDB" id="204058at2759"/>
<dbReference type="CDD" id="cd01939">
    <property type="entry name" value="Ketohexokinase"/>
    <property type="match status" value="1"/>
</dbReference>
<reference evidence="4 5" key="1">
    <citation type="submission" date="2020-11" db="EMBL/GenBank/DDBJ databases">
        <authorList>
            <person name="Wallbank WR R."/>
            <person name="Pardo Diaz C."/>
            <person name="Kozak K."/>
            <person name="Martin S."/>
            <person name="Jiggins C."/>
            <person name="Moest M."/>
            <person name="Warren A I."/>
            <person name="Generalovic N T."/>
            <person name="Byers J.R.P. K."/>
            <person name="Montejo-Kovacevich G."/>
            <person name="Yen C E."/>
        </authorList>
    </citation>
    <scope>NUCLEOTIDE SEQUENCE [LARGE SCALE GENOMIC DNA]</scope>
</reference>
<name>A0A7R8UUF9_HERIL</name>
<protein>
    <recommendedName>
        <fullName evidence="3">Carbohydrate kinase PfkB domain-containing protein</fullName>
    </recommendedName>
</protein>
<dbReference type="PROSITE" id="PS00584">
    <property type="entry name" value="PFKB_KINASES_2"/>
    <property type="match status" value="1"/>
</dbReference>
<dbReference type="SUPFAM" id="SSF53613">
    <property type="entry name" value="Ribokinase-like"/>
    <property type="match status" value="1"/>
</dbReference>
<organism evidence="4 5">
    <name type="scientific">Hermetia illucens</name>
    <name type="common">Black soldier fly</name>
    <dbReference type="NCBI Taxonomy" id="343691"/>
    <lineage>
        <taxon>Eukaryota</taxon>
        <taxon>Metazoa</taxon>
        <taxon>Ecdysozoa</taxon>
        <taxon>Arthropoda</taxon>
        <taxon>Hexapoda</taxon>
        <taxon>Insecta</taxon>
        <taxon>Pterygota</taxon>
        <taxon>Neoptera</taxon>
        <taxon>Endopterygota</taxon>
        <taxon>Diptera</taxon>
        <taxon>Brachycera</taxon>
        <taxon>Stratiomyomorpha</taxon>
        <taxon>Stratiomyidae</taxon>
        <taxon>Hermetiinae</taxon>
        <taxon>Hermetia</taxon>
    </lineage>
</organism>
<evidence type="ECO:0000256" key="2">
    <source>
        <dbReference type="ARBA" id="ARBA00022777"/>
    </source>
</evidence>
<accession>A0A7R8UUF9</accession>
<dbReference type="InterPro" id="IPR029056">
    <property type="entry name" value="Ribokinase-like"/>
</dbReference>
<keyword evidence="5" id="KW-1185">Reference proteome</keyword>
<dbReference type="FunCoup" id="A0A7R8UUF9">
    <property type="interactions" value="35"/>
</dbReference>
<dbReference type="GO" id="GO:0004454">
    <property type="term" value="F:ketohexokinase activity"/>
    <property type="evidence" value="ECO:0007669"/>
    <property type="project" value="InterPro"/>
</dbReference>
<evidence type="ECO:0000313" key="4">
    <source>
        <dbReference type="EMBL" id="CAD7087284.1"/>
    </source>
</evidence>
<gene>
    <name evidence="4" type="ORF">HERILL_LOCUS10001</name>
</gene>
<evidence type="ECO:0000259" key="3">
    <source>
        <dbReference type="Pfam" id="PF00294"/>
    </source>
</evidence>
<dbReference type="PANTHER" id="PTHR42774:SF3">
    <property type="entry name" value="KETOHEXOKINASE"/>
    <property type="match status" value="1"/>
</dbReference>
<dbReference type="InParanoid" id="A0A7R8UUF9"/>